<evidence type="ECO:0000259" key="1">
    <source>
        <dbReference type="Pfam" id="PF16363"/>
    </source>
</evidence>
<protein>
    <submittedName>
        <fullName evidence="2">NAD-dependent epimerase</fullName>
    </submittedName>
</protein>
<accession>A0A2N6L605</accession>
<name>A0A2N6L605_9CYAN</name>
<dbReference type="RefSeq" id="WP_102183441.1">
    <property type="nucleotide sequence ID" value="NZ_NMQE01000828.1"/>
</dbReference>
<comment type="caution">
    <text evidence="2">The sequence shown here is derived from an EMBL/GenBank/DDBJ whole genome shotgun (WGS) entry which is preliminary data.</text>
</comment>
<reference evidence="2 3" key="1">
    <citation type="submission" date="2017-07" db="EMBL/GenBank/DDBJ databases">
        <title>Genomes of Fischerella (Mastigocladus) sp. strains.</title>
        <authorList>
            <person name="Miller S.R."/>
        </authorList>
    </citation>
    <scope>NUCLEOTIDE SEQUENCE [LARGE SCALE GENOMIC DNA]</scope>
    <source>
        <strain evidence="2 3">CCMEE 5318</strain>
    </source>
</reference>
<dbReference type="InterPro" id="IPR036291">
    <property type="entry name" value="NAD(P)-bd_dom_sf"/>
</dbReference>
<dbReference type="Gene3D" id="3.40.50.720">
    <property type="entry name" value="NAD(P)-binding Rossmann-like Domain"/>
    <property type="match status" value="1"/>
</dbReference>
<evidence type="ECO:0000313" key="2">
    <source>
        <dbReference type="EMBL" id="PMB17314.1"/>
    </source>
</evidence>
<dbReference type="EMBL" id="NMQE01000828">
    <property type="protein sequence ID" value="PMB17314.1"/>
    <property type="molecule type" value="Genomic_DNA"/>
</dbReference>
<sequence>MTTVLITGGAGFIGRWLVRHALNAGAAVVVYDDLRVGSLENLMEMEGNFAFYQGDIRDQSQLVHVLRKHSVGRVFHLAALHYIPYCESHPQETFEVNLVGTLAVLEAMRAASVSRLVFASTGALYPPLDIPLTEETPLEPQDIYGLTKLHCEQAIQYYQKRYGIEATLVRLFNTYGAYETNPHLLPHIIQTLKQGVREIPLGNLKPKRDYVYVEDVAEGFWRLGASTSTVGVYNLGTGVEHSVEEVVATLAALLQTPIQIVQDPSRVRPVDKLHQRADLERLRSALQWAPSTSLVDGLRRWLTVEGLLEQR</sequence>
<dbReference type="Proteomes" id="UP000235081">
    <property type="component" value="Unassembled WGS sequence"/>
</dbReference>
<proteinExistence type="predicted"/>
<dbReference type="InterPro" id="IPR016040">
    <property type="entry name" value="NAD(P)-bd_dom"/>
</dbReference>
<feature type="domain" description="NAD(P)-binding" evidence="1">
    <location>
        <begin position="5"/>
        <end position="300"/>
    </location>
</feature>
<dbReference type="PANTHER" id="PTHR43000">
    <property type="entry name" value="DTDP-D-GLUCOSE 4,6-DEHYDRATASE-RELATED"/>
    <property type="match status" value="1"/>
</dbReference>
<dbReference type="AlphaFoldDB" id="A0A2N6L605"/>
<dbReference type="SUPFAM" id="SSF51735">
    <property type="entry name" value="NAD(P)-binding Rossmann-fold domains"/>
    <property type="match status" value="1"/>
</dbReference>
<organism evidence="2 3">
    <name type="scientific">Fischerella thermalis CCMEE 5318</name>
    <dbReference type="NCBI Taxonomy" id="2019666"/>
    <lineage>
        <taxon>Bacteria</taxon>
        <taxon>Bacillati</taxon>
        <taxon>Cyanobacteriota</taxon>
        <taxon>Cyanophyceae</taxon>
        <taxon>Nostocales</taxon>
        <taxon>Hapalosiphonaceae</taxon>
        <taxon>Fischerella</taxon>
    </lineage>
</organism>
<gene>
    <name evidence="2" type="ORF">CEN46_23875</name>
</gene>
<dbReference type="Pfam" id="PF16363">
    <property type="entry name" value="GDP_Man_Dehyd"/>
    <property type="match status" value="1"/>
</dbReference>
<evidence type="ECO:0000313" key="3">
    <source>
        <dbReference type="Proteomes" id="UP000235081"/>
    </source>
</evidence>